<dbReference type="AlphaFoldDB" id="A0A0D1X122"/>
<evidence type="ECO:0000313" key="2">
    <source>
        <dbReference type="Proteomes" id="UP000053599"/>
    </source>
</evidence>
<evidence type="ECO:0000313" key="1">
    <source>
        <dbReference type="EMBL" id="KIV81166.1"/>
    </source>
</evidence>
<name>A0A0D1X122_9EURO</name>
<organism evidence="1 2">
    <name type="scientific">Exophiala sideris</name>
    <dbReference type="NCBI Taxonomy" id="1016849"/>
    <lineage>
        <taxon>Eukaryota</taxon>
        <taxon>Fungi</taxon>
        <taxon>Dikarya</taxon>
        <taxon>Ascomycota</taxon>
        <taxon>Pezizomycotina</taxon>
        <taxon>Eurotiomycetes</taxon>
        <taxon>Chaetothyriomycetidae</taxon>
        <taxon>Chaetothyriales</taxon>
        <taxon>Herpotrichiellaceae</taxon>
        <taxon>Exophiala</taxon>
    </lineage>
</organism>
<dbReference type="EMBL" id="KN846953">
    <property type="protein sequence ID" value="KIV81166.1"/>
    <property type="molecule type" value="Genomic_DNA"/>
</dbReference>
<protein>
    <submittedName>
        <fullName evidence="1">Uncharacterized protein</fullName>
    </submittedName>
</protein>
<proteinExistence type="predicted"/>
<gene>
    <name evidence="1" type="ORF">PV11_08603</name>
</gene>
<dbReference type="Proteomes" id="UP000053599">
    <property type="component" value="Unassembled WGS sequence"/>
</dbReference>
<sequence length="181" mass="20057">MSNICCSPTIVLPAPGCGPRNARSACRLSSSTTIVRPARSELGMITNLRVLIDVAPGHSSIRARSFLLVFFPTDVLSMAWRSYCCSTEPALCSSLGVEFSLGFLQLLMVFPHNICKPHLSSFIAFTFFHMLYTEFEQGRFFIREGIDPKVVAVTVTAQAAGMYQPIDRRQKRALRTGIALY</sequence>
<accession>A0A0D1X122</accession>
<dbReference type="HOGENOM" id="CLU_1489038_0_0_1"/>
<reference evidence="1 2" key="1">
    <citation type="submission" date="2015-01" db="EMBL/GenBank/DDBJ databases">
        <title>The Genome Sequence of Exophiala sideris CBS121828.</title>
        <authorList>
            <consortium name="The Broad Institute Genomics Platform"/>
            <person name="Cuomo C."/>
            <person name="de Hoog S."/>
            <person name="Gorbushina A."/>
            <person name="Stielow B."/>
            <person name="Teixiera M."/>
            <person name="Abouelleil A."/>
            <person name="Chapman S.B."/>
            <person name="Priest M."/>
            <person name="Young S.K."/>
            <person name="Wortman J."/>
            <person name="Nusbaum C."/>
            <person name="Birren B."/>
        </authorList>
    </citation>
    <scope>NUCLEOTIDE SEQUENCE [LARGE SCALE GENOMIC DNA]</scope>
    <source>
        <strain evidence="1 2">CBS 121828</strain>
    </source>
</reference>